<reference evidence="2 3" key="1">
    <citation type="submission" date="2022-03" db="EMBL/GenBank/DDBJ databases">
        <title>Mucilaginibacter sp. isolated from the gut of Protaetia brevitarsis seulensis larvae.</title>
        <authorList>
            <person name="Won M."/>
            <person name="Kim S.-J."/>
            <person name="Kwon S.-W."/>
        </authorList>
    </citation>
    <scope>NUCLEOTIDE SEQUENCE [LARGE SCALE GENOMIC DNA]</scope>
    <source>
        <strain evidence="2 3">CFWR-12</strain>
    </source>
</reference>
<evidence type="ECO:0000313" key="3">
    <source>
        <dbReference type="Proteomes" id="UP000832097"/>
    </source>
</evidence>
<feature type="domain" description="ATP-dependent DNA ligase family profile" evidence="1">
    <location>
        <begin position="48"/>
        <end position="119"/>
    </location>
</feature>
<accession>A0ABY4BVC7</accession>
<proteinExistence type="predicted"/>
<dbReference type="Proteomes" id="UP000832097">
    <property type="component" value="Chromosome"/>
</dbReference>
<protein>
    <recommendedName>
        <fullName evidence="1">ATP-dependent DNA ligase family profile domain-containing protein</fullName>
    </recommendedName>
</protein>
<evidence type="ECO:0000259" key="1">
    <source>
        <dbReference type="Pfam" id="PF01068"/>
    </source>
</evidence>
<dbReference type="Gene3D" id="3.30.470.30">
    <property type="entry name" value="DNA ligase/mRNA capping enzyme"/>
    <property type="match status" value="1"/>
</dbReference>
<organism evidence="2 3">
    <name type="scientific">Agromyces larvae</name>
    <dbReference type="NCBI Taxonomy" id="2929802"/>
    <lineage>
        <taxon>Bacteria</taxon>
        <taxon>Bacillati</taxon>
        <taxon>Actinomycetota</taxon>
        <taxon>Actinomycetes</taxon>
        <taxon>Micrococcales</taxon>
        <taxon>Microbacteriaceae</taxon>
        <taxon>Agromyces</taxon>
    </lineage>
</organism>
<dbReference type="SUPFAM" id="SSF56091">
    <property type="entry name" value="DNA ligase/mRNA capping enzyme, catalytic domain"/>
    <property type="match status" value="1"/>
</dbReference>
<gene>
    <name evidence="2" type="ORF">MTO99_13315</name>
</gene>
<dbReference type="Pfam" id="PF01068">
    <property type="entry name" value="DNA_ligase_A_M"/>
    <property type="match status" value="1"/>
</dbReference>
<dbReference type="RefSeq" id="WP_243554125.1">
    <property type="nucleotide sequence ID" value="NZ_CP094528.1"/>
</dbReference>
<sequence>MANPVRGAAAVALARSAAELPAAAALRGGTLYEPKWDGFRAILVVAADVRSLPLERRRQLLDELGAEWRPTLHLSMVTDQLQQAREWFDELAAAGVEGVVAKAAAGPYVCGALDWIKVKRRETLDVVLGAVIGPITRPEAVVVGRYDENGRLRIAGRSAPLQPHVCRQLGAQLRAADPGHPWPAVLAPAALGGRFTGARDPIELTLV</sequence>
<name>A0ABY4BVC7_9MICO</name>
<dbReference type="InterPro" id="IPR012310">
    <property type="entry name" value="DNA_ligase_ATP-dep_cent"/>
</dbReference>
<evidence type="ECO:0000313" key="2">
    <source>
        <dbReference type="EMBL" id="UOE43161.1"/>
    </source>
</evidence>
<dbReference type="EMBL" id="CP094528">
    <property type="protein sequence ID" value="UOE43161.1"/>
    <property type="molecule type" value="Genomic_DNA"/>
</dbReference>
<keyword evidence="3" id="KW-1185">Reference proteome</keyword>